<dbReference type="GO" id="GO:0006508">
    <property type="term" value="P:proteolysis"/>
    <property type="evidence" value="ECO:0007669"/>
    <property type="project" value="InterPro"/>
</dbReference>
<gene>
    <name evidence="3" type="ORF">A7K69_15970</name>
</gene>
<dbReference type="InterPro" id="IPR036852">
    <property type="entry name" value="Peptidase_S8/S53_dom_sf"/>
</dbReference>
<accession>A0A1B7KMF3</accession>
<dbReference type="Pfam" id="PF00082">
    <property type="entry name" value="Peptidase_S8"/>
    <property type="match status" value="1"/>
</dbReference>
<dbReference type="InterPro" id="IPR000209">
    <property type="entry name" value="Peptidase_S8/S53_dom"/>
</dbReference>
<reference evidence="4" key="1">
    <citation type="submission" date="2016-05" db="EMBL/GenBank/DDBJ databases">
        <authorList>
            <person name="Wang W."/>
            <person name="Zhu L."/>
        </authorList>
    </citation>
    <scope>NUCLEOTIDE SEQUENCE [LARGE SCALE GENOMIC DNA]</scope>
    <source>
        <strain evidence="4">W-2</strain>
    </source>
</reference>
<comment type="similarity">
    <text evidence="1">Belongs to the peptidase S8 family.</text>
</comment>
<comment type="caution">
    <text evidence="1">Lacks conserved residue(s) required for the propagation of feature annotation.</text>
</comment>
<proteinExistence type="inferred from homology"/>
<dbReference type="GO" id="GO:0004252">
    <property type="term" value="F:serine-type endopeptidase activity"/>
    <property type="evidence" value="ECO:0007669"/>
    <property type="project" value="InterPro"/>
</dbReference>
<comment type="caution">
    <text evidence="3">The sequence shown here is derived from an EMBL/GenBank/DDBJ whole genome shotgun (WGS) entry which is preliminary data.</text>
</comment>
<organism evidence="3 4">
    <name type="scientific">Parageobacillus thermoglucosidasius</name>
    <name type="common">Geobacillus thermoglucosidasius</name>
    <dbReference type="NCBI Taxonomy" id="1426"/>
    <lineage>
        <taxon>Bacteria</taxon>
        <taxon>Bacillati</taxon>
        <taxon>Bacillota</taxon>
        <taxon>Bacilli</taxon>
        <taxon>Bacillales</taxon>
        <taxon>Anoxybacillaceae</taxon>
        <taxon>Parageobacillus</taxon>
    </lineage>
</organism>
<dbReference type="AlphaFoldDB" id="A0A1B7KMF3"/>
<dbReference type="Proteomes" id="UP000078290">
    <property type="component" value="Unassembled WGS sequence"/>
</dbReference>
<dbReference type="PROSITE" id="PS51892">
    <property type="entry name" value="SUBTILASE"/>
    <property type="match status" value="1"/>
</dbReference>
<dbReference type="Gene3D" id="3.40.50.200">
    <property type="entry name" value="Peptidase S8/S53 domain"/>
    <property type="match status" value="1"/>
</dbReference>
<sequence length="84" mass="8947">MATNVKLLILKVLDQFEGGSISCSLVDAIRYAVDWRGTTGERVKIISLSLSSKIPTSDLYEAVKRAIAHNILVVAASGNDGDGN</sequence>
<name>A0A1B7KMF3_PARTM</name>
<dbReference type="EMBL" id="LXMA01000044">
    <property type="protein sequence ID" value="OAT71275.1"/>
    <property type="molecule type" value="Genomic_DNA"/>
</dbReference>
<protein>
    <recommendedName>
        <fullName evidence="2">Peptidase S8/S53 domain-containing protein</fullName>
    </recommendedName>
</protein>
<evidence type="ECO:0000313" key="4">
    <source>
        <dbReference type="Proteomes" id="UP000078290"/>
    </source>
</evidence>
<evidence type="ECO:0000256" key="1">
    <source>
        <dbReference type="PROSITE-ProRule" id="PRU01240"/>
    </source>
</evidence>
<evidence type="ECO:0000259" key="2">
    <source>
        <dbReference type="Pfam" id="PF00082"/>
    </source>
</evidence>
<evidence type="ECO:0000313" key="3">
    <source>
        <dbReference type="EMBL" id="OAT71275.1"/>
    </source>
</evidence>
<dbReference type="SUPFAM" id="SSF52743">
    <property type="entry name" value="Subtilisin-like"/>
    <property type="match status" value="1"/>
</dbReference>
<feature type="domain" description="Peptidase S8/S53" evidence="2">
    <location>
        <begin position="1"/>
        <end position="80"/>
    </location>
</feature>